<sequence length="94" mass="10349">MGFRIKSKTAIGIENKTNRCIESRIGTRIKNQLAIEITKRHSRVDATTGTRAASENRFNHELAQRQSTATISSRAEVGVFNETAPLSDQCGGMI</sequence>
<gene>
    <name evidence="1" type="ORF">EVAR_60975_1</name>
</gene>
<proteinExistence type="predicted"/>
<dbReference type="AlphaFoldDB" id="A0A4C1XTR9"/>
<dbReference type="Proteomes" id="UP000299102">
    <property type="component" value="Unassembled WGS sequence"/>
</dbReference>
<keyword evidence="2" id="KW-1185">Reference proteome</keyword>
<comment type="caution">
    <text evidence="1">The sequence shown here is derived from an EMBL/GenBank/DDBJ whole genome shotgun (WGS) entry which is preliminary data.</text>
</comment>
<name>A0A4C1XTR9_EUMVA</name>
<dbReference type="EMBL" id="BGZK01000971">
    <property type="protein sequence ID" value="GBP66918.1"/>
    <property type="molecule type" value="Genomic_DNA"/>
</dbReference>
<protein>
    <submittedName>
        <fullName evidence="1">Uncharacterized protein</fullName>
    </submittedName>
</protein>
<accession>A0A4C1XTR9</accession>
<evidence type="ECO:0000313" key="1">
    <source>
        <dbReference type="EMBL" id="GBP66918.1"/>
    </source>
</evidence>
<evidence type="ECO:0000313" key="2">
    <source>
        <dbReference type="Proteomes" id="UP000299102"/>
    </source>
</evidence>
<organism evidence="1 2">
    <name type="scientific">Eumeta variegata</name>
    <name type="common">Bagworm moth</name>
    <name type="synonym">Eumeta japonica</name>
    <dbReference type="NCBI Taxonomy" id="151549"/>
    <lineage>
        <taxon>Eukaryota</taxon>
        <taxon>Metazoa</taxon>
        <taxon>Ecdysozoa</taxon>
        <taxon>Arthropoda</taxon>
        <taxon>Hexapoda</taxon>
        <taxon>Insecta</taxon>
        <taxon>Pterygota</taxon>
        <taxon>Neoptera</taxon>
        <taxon>Endopterygota</taxon>
        <taxon>Lepidoptera</taxon>
        <taxon>Glossata</taxon>
        <taxon>Ditrysia</taxon>
        <taxon>Tineoidea</taxon>
        <taxon>Psychidae</taxon>
        <taxon>Oiketicinae</taxon>
        <taxon>Eumeta</taxon>
    </lineage>
</organism>
<reference evidence="1 2" key="1">
    <citation type="journal article" date="2019" name="Commun. Biol.">
        <title>The bagworm genome reveals a unique fibroin gene that provides high tensile strength.</title>
        <authorList>
            <person name="Kono N."/>
            <person name="Nakamura H."/>
            <person name="Ohtoshi R."/>
            <person name="Tomita M."/>
            <person name="Numata K."/>
            <person name="Arakawa K."/>
        </authorList>
    </citation>
    <scope>NUCLEOTIDE SEQUENCE [LARGE SCALE GENOMIC DNA]</scope>
</reference>